<evidence type="ECO:0000313" key="2">
    <source>
        <dbReference type="Proteomes" id="UP000295164"/>
    </source>
</evidence>
<dbReference type="Proteomes" id="UP000295164">
    <property type="component" value="Unassembled WGS sequence"/>
</dbReference>
<evidence type="ECO:0000313" key="1">
    <source>
        <dbReference type="EMBL" id="TCZ73450.1"/>
    </source>
</evidence>
<dbReference type="RefSeq" id="WP_131851180.1">
    <property type="nucleotide sequence ID" value="NZ_SKFH01000006.1"/>
</dbReference>
<gene>
    <name evidence="1" type="ORF">E0486_05680</name>
</gene>
<dbReference type="EMBL" id="SKFH01000006">
    <property type="protein sequence ID" value="TCZ73450.1"/>
    <property type="molecule type" value="Genomic_DNA"/>
</dbReference>
<organism evidence="1 2">
    <name type="scientific">Flaviaesturariibacter aridisoli</name>
    <dbReference type="NCBI Taxonomy" id="2545761"/>
    <lineage>
        <taxon>Bacteria</taxon>
        <taxon>Pseudomonadati</taxon>
        <taxon>Bacteroidota</taxon>
        <taxon>Chitinophagia</taxon>
        <taxon>Chitinophagales</taxon>
        <taxon>Chitinophagaceae</taxon>
        <taxon>Flaviaestuariibacter</taxon>
    </lineage>
</organism>
<sequence>MTQRPFSMLYTNRLRRIGRFLLQALLVALLILLGARLNVIKAQAACLTPDSALHHVATKEGLLVK</sequence>
<name>A0A4R4E435_9BACT</name>
<reference evidence="1 2" key="1">
    <citation type="submission" date="2019-03" db="EMBL/GenBank/DDBJ databases">
        <authorList>
            <person name="Kim M.K.M."/>
        </authorList>
    </citation>
    <scope>NUCLEOTIDE SEQUENCE [LARGE SCALE GENOMIC DNA]</scope>
    <source>
        <strain evidence="1 2">17J68-15</strain>
    </source>
</reference>
<comment type="caution">
    <text evidence="1">The sequence shown here is derived from an EMBL/GenBank/DDBJ whole genome shotgun (WGS) entry which is preliminary data.</text>
</comment>
<protein>
    <submittedName>
        <fullName evidence="1">Uncharacterized protein</fullName>
    </submittedName>
</protein>
<accession>A0A4R4E435</accession>
<proteinExistence type="predicted"/>
<dbReference type="AlphaFoldDB" id="A0A4R4E435"/>
<keyword evidence="2" id="KW-1185">Reference proteome</keyword>